<keyword evidence="2" id="KW-1185">Reference proteome</keyword>
<name>A0ABQ7ETR0_BRACR</name>
<evidence type="ECO:0000313" key="1">
    <source>
        <dbReference type="EMBL" id="KAF3607071.1"/>
    </source>
</evidence>
<dbReference type="EMBL" id="QGKV02000297">
    <property type="protein sequence ID" value="KAF3607071.1"/>
    <property type="molecule type" value="Genomic_DNA"/>
</dbReference>
<sequence length="49" mass="5849">MDVLREIWAEVKEMKQTQMKQAEYMISLQMDLLESRKEILRLKGLYGSS</sequence>
<comment type="caution">
    <text evidence="1">The sequence shown here is derived from an EMBL/GenBank/DDBJ whole genome shotgun (WGS) entry which is preliminary data.</text>
</comment>
<organism evidence="1 2">
    <name type="scientific">Brassica cretica</name>
    <name type="common">Mustard</name>
    <dbReference type="NCBI Taxonomy" id="69181"/>
    <lineage>
        <taxon>Eukaryota</taxon>
        <taxon>Viridiplantae</taxon>
        <taxon>Streptophyta</taxon>
        <taxon>Embryophyta</taxon>
        <taxon>Tracheophyta</taxon>
        <taxon>Spermatophyta</taxon>
        <taxon>Magnoliopsida</taxon>
        <taxon>eudicotyledons</taxon>
        <taxon>Gunneridae</taxon>
        <taxon>Pentapetalae</taxon>
        <taxon>rosids</taxon>
        <taxon>malvids</taxon>
        <taxon>Brassicales</taxon>
        <taxon>Brassicaceae</taxon>
        <taxon>Brassiceae</taxon>
        <taxon>Brassica</taxon>
    </lineage>
</organism>
<accession>A0ABQ7ETR0</accession>
<gene>
    <name evidence="1" type="ORF">DY000_02050942</name>
</gene>
<evidence type="ECO:0000313" key="2">
    <source>
        <dbReference type="Proteomes" id="UP000266723"/>
    </source>
</evidence>
<reference evidence="1 2" key="1">
    <citation type="journal article" date="2020" name="BMC Genomics">
        <title>Intraspecific diversification of the crop wild relative Brassica cretica Lam. using demographic model selection.</title>
        <authorList>
            <person name="Kioukis A."/>
            <person name="Michalopoulou V.A."/>
            <person name="Briers L."/>
            <person name="Pirintsos S."/>
            <person name="Studholme D.J."/>
            <person name="Pavlidis P."/>
            <person name="Sarris P.F."/>
        </authorList>
    </citation>
    <scope>NUCLEOTIDE SEQUENCE [LARGE SCALE GENOMIC DNA]</scope>
    <source>
        <strain evidence="2">cv. PFS-1207/04</strain>
    </source>
</reference>
<proteinExistence type="predicted"/>
<protein>
    <recommendedName>
        <fullName evidence="3">MYB-CC type transcription factor LHEQLE-containing domain-containing protein</fullName>
    </recommendedName>
</protein>
<dbReference type="Proteomes" id="UP000266723">
    <property type="component" value="Unassembled WGS sequence"/>
</dbReference>
<evidence type="ECO:0008006" key="3">
    <source>
        <dbReference type="Google" id="ProtNLM"/>
    </source>
</evidence>